<organism evidence="2 3">
    <name type="scientific">Arcicella rosea</name>
    <dbReference type="NCBI Taxonomy" id="502909"/>
    <lineage>
        <taxon>Bacteria</taxon>
        <taxon>Pseudomonadati</taxon>
        <taxon>Bacteroidota</taxon>
        <taxon>Cytophagia</taxon>
        <taxon>Cytophagales</taxon>
        <taxon>Flectobacillaceae</taxon>
        <taxon>Arcicella</taxon>
    </lineage>
</organism>
<dbReference type="InterPro" id="IPR052724">
    <property type="entry name" value="GT117_domain-containing"/>
</dbReference>
<protein>
    <recommendedName>
        <fullName evidence="4">DUF2723 domain-containing protein</fullName>
    </recommendedName>
</protein>
<keyword evidence="1" id="KW-1133">Transmembrane helix</keyword>
<feature type="transmembrane region" description="Helical" evidence="1">
    <location>
        <begin position="77"/>
        <end position="98"/>
    </location>
</feature>
<dbReference type="Pfam" id="PF11028">
    <property type="entry name" value="TMEM260-like"/>
    <property type="match status" value="1"/>
</dbReference>
<evidence type="ECO:0000313" key="3">
    <source>
        <dbReference type="Proteomes" id="UP000524404"/>
    </source>
</evidence>
<feature type="transmembrane region" description="Helical" evidence="1">
    <location>
        <begin position="118"/>
        <end position="135"/>
    </location>
</feature>
<feature type="transmembrane region" description="Helical" evidence="1">
    <location>
        <begin position="220"/>
        <end position="238"/>
    </location>
</feature>
<evidence type="ECO:0000313" key="2">
    <source>
        <dbReference type="EMBL" id="MBB6004012.1"/>
    </source>
</evidence>
<evidence type="ECO:0008006" key="4">
    <source>
        <dbReference type="Google" id="ProtNLM"/>
    </source>
</evidence>
<comment type="caution">
    <text evidence="2">The sequence shown here is derived from an EMBL/GenBank/DDBJ whole genome shotgun (WGS) entry which is preliminary data.</text>
</comment>
<sequence length="989" mass="112212">MNNFKKINNLIGWIVFAISLFVFTATVERTASFWDCGEFIACAFKLQVPHPPGAPLFLLLGRMFSLLAGSDTTQVAYWVNMMSVLSSALTILFMHWTIVLIGRKVYNKKFEELSKGEAITLLGAGVVGSLAYAFSDTFWFSAVEAEVYAMSSFFTALVVWAAFKWEVIEDEATANRWLILIAYIVGLSIGVHLLNLVTVPALALLYYFKKYPKPTFKGGIIALLAGLFILGVINSAIIPGIPSMAFKFELLFTNGFGLPYGIGASLFIVLLVGAIVWGIRYSIKKEKVNLNISLLSLVFVLIGYLSYNLAFVRSTFNTPINENDPSNILNYVKYLKREQYGERSLLYGPIYTGSVESVEKGAPVYKMKDGKYEVYDYKQKLIYSKDGQMLLPRVYSSSPQHIQLYEEMLGLAAGEKPSFGDNLKFMFTHQMGHMYMRYLLWNFVGRESDVQDAGVIDYTRKGELPELLAHNKARNNYFWLPMILGLCGFVLLVRKNENDFLVTTLMFLLTGLALVVFLNSPPVEPRERDYIYVGSFYFFAIWIGLGVIQLAEWLGKFLKNPMVAGTVATVVTAVVPVILIQQNWDDHDRNHRYHQIDFAKNMLNSCAPNAILFTGGDNDTFPLWYVQEVEGYRTDVRVCNLSLLGTDWYIDQMKRKTYDSQALPISLPKDRFLEGLNEQIMYYENPNVKTGINLLEYLKLVKDDNQAIKVPLTDGSMINTLPTENLFLPIDTEAVKKAGFVPKDMEPFLTGQMAWSTGKNGIMKPELIQLDLIAQNAATGWKRPIYFATTLPSASYLNLKEYMQLEGYAYRLMPFKVPEAKDGFVNSELMYKNLTTKMFWRDLDNPKTYYHSDFYLEVPVITARLAFLRLADQLVREGKFAKAKAALDYCLKVMPDKTIPYDQLSANFVALYLAAGDKKTGLEMAETIMNRNNKALDYYLNDRRGSDGREVQTNLYEMQIIIEGVKNAKLPEAAKYQAMFEKQMNKANS</sequence>
<dbReference type="AlphaFoldDB" id="A0A841EKD7"/>
<feature type="transmembrane region" description="Helical" evidence="1">
    <location>
        <begin position="500"/>
        <end position="518"/>
    </location>
</feature>
<dbReference type="PANTHER" id="PTHR16214">
    <property type="entry name" value="TRANSMEMBRANE PROTEIN 260"/>
    <property type="match status" value="1"/>
</dbReference>
<feature type="transmembrane region" description="Helical" evidence="1">
    <location>
        <begin position="288"/>
        <end position="307"/>
    </location>
</feature>
<dbReference type="EMBL" id="JACHKT010000018">
    <property type="protein sequence ID" value="MBB6004012.1"/>
    <property type="molecule type" value="Genomic_DNA"/>
</dbReference>
<dbReference type="PANTHER" id="PTHR16214:SF3">
    <property type="entry name" value="TRANSMEMBRANE PROTEIN 260"/>
    <property type="match status" value="1"/>
</dbReference>
<keyword evidence="1" id="KW-0812">Transmembrane</keyword>
<feature type="transmembrane region" description="Helical" evidence="1">
    <location>
        <begin position="177"/>
        <end position="208"/>
    </location>
</feature>
<dbReference type="InterPro" id="IPR021280">
    <property type="entry name" value="TMEM260-like"/>
</dbReference>
<feature type="transmembrane region" description="Helical" evidence="1">
    <location>
        <begin position="7"/>
        <end position="25"/>
    </location>
</feature>
<proteinExistence type="predicted"/>
<name>A0A841EKD7_9BACT</name>
<dbReference type="RefSeq" id="WP_184134754.1">
    <property type="nucleotide sequence ID" value="NZ_JACHKT010000018.1"/>
</dbReference>
<evidence type="ECO:0000256" key="1">
    <source>
        <dbReference type="SAM" id="Phobius"/>
    </source>
</evidence>
<feature type="transmembrane region" description="Helical" evidence="1">
    <location>
        <begin position="147"/>
        <end position="165"/>
    </location>
</feature>
<keyword evidence="1" id="KW-0472">Membrane</keyword>
<reference evidence="2 3" key="1">
    <citation type="submission" date="2020-08" db="EMBL/GenBank/DDBJ databases">
        <title>Functional genomics of gut bacteria from endangered species of beetles.</title>
        <authorList>
            <person name="Carlos-Shanley C."/>
        </authorList>
    </citation>
    <scope>NUCLEOTIDE SEQUENCE [LARGE SCALE GENOMIC DNA]</scope>
    <source>
        <strain evidence="2 3">S00070</strain>
    </source>
</reference>
<feature type="transmembrane region" description="Helical" evidence="1">
    <location>
        <begin position="562"/>
        <end position="580"/>
    </location>
</feature>
<accession>A0A841EKD7</accession>
<dbReference type="Proteomes" id="UP000524404">
    <property type="component" value="Unassembled WGS sequence"/>
</dbReference>
<feature type="transmembrane region" description="Helical" evidence="1">
    <location>
        <begin position="477"/>
        <end position="493"/>
    </location>
</feature>
<feature type="transmembrane region" description="Helical" evidence="1">
    <location>
        <begin position="53"/>
        <end position="70"/>
    </location>
</feature>
<gene>
    <name evidence="2" type="ORF">HNP25_002673</name>
</gene>
<keyword evidence="3" id="KW-1185">Reference proteome</keyword>
<feature type="transmembrane region" description="Helical" evidence="1">
    <location>
        <begin position="258"/>
        <end position="279"/>
    </location>
</feature>
<feature type="transmembrane region" description="Helical" evidence="1">
    <location>
        <begin position="530"/>
        <end position="550"/>
    </location>
</feature>